<dbReference type="Proteomes" id="UP000319801">
    <property type="component" value="Unassembled WGS sequence"/>
</dbReference>
<dbReference type="InterPro" id="IPR003409">
    <property type="entry name" value="MORN"/>
</dbReference>
<dbReference type="PANTHER" id="PTHR46511">
    <property type="entry name" value="MORN REPEAT-CONTAINING PROTEIN 3"/>
    <property type="match status" value="1"/>
</dbReference>
<proteinExistence type="predicted"/>
<keyword evidence="7" id="KW-1185">Reference proteome</keyword>
<dbReference type="Pfam" id="PF02493">
    <property type="entry name" value="MORN"/>
    <property type="match status" value="6"/>
</dbReference>
<comment type="subcellular location">
    <subcellularLocation>
        <location evidence="1">Cytoplasmic vesicle</location>
        <location evidence="1">Secretory vesicle</location>
        <location evidence="1">Acrosome</location>
    </subcellularLocation>
</comment>
<reference evidence="6 7" key="1">
    <citation type="journal article" date="2019" name="Genome Biol. Evol.">
        <title>Whole-Genome Sequencing of the Giant Devil Catfish, Bagarius yarrelli.</title>
        <authorList>
            <person name="Jiang W."/>
            <person name="Lv Y."/>
            <person name="Cheng L."/>
            <person name="Yang K."/>
            <person name="Chao B."/>
            <person name="Wang X."/>
            <person name="Li Y."/>
            <person name="Pan X."/>
            <person name="You X."/>
            <person name="Zhang Y."/>
            <person name="Yang J."/>
            <person name="Li J."/>
            <person name="Zhang X."/>
            <person name="Liu S."/>
            <person name="Sun C."/>
            <person name="Yang J."/>
            <person name="Shi Q."/>
        </authorList>
    </citation>
    <scope>NUCLEOTIDE SEQUENCE [LARGE SCALE GENOMIC DNA]</scope>
    <source>
        <strain evidence="6">JWS20170419001</strain>
        <tissue evidence="6">Muscle</tissue>
    </source>
</reference>
<protein>
    <recommendedName>
        <fullName evidence="4">MORN repeat-containing protein 3</fullName>
    </recommendedName>
</protein>
<comment type="function">
    <text evidence="5">Assembles a suppression complex (suppresome) by tethering SIRT1 and MDM2 to regulate composite modifications of p53/TP53. Confers both deacetylation-mediated functional inactivation, by SIRT1, and ubiquitination-dependent degradation, by MDM2, of p53/TP53, promoting a proliferative and cell survival behaviors. May play a role in the regulation of spermatogenesis.</text>
</comment>
<gene>
    <name evidence="6" type="ORF">Baya_9542</name>
</gene>
<evidence type="ECO:0000256" key="2">
    <source>
        <dbReference type="ARBA" id="ARBA00022737"/>
    </source>
</evidence>
<comment type="caution">
    <text evidence="6">The sequence shown here is derived from an EMBL/GenBank/DDBJ whole genome shotgun (WGS) entry which is preliminary data.</text>
</comment>
<accession>A0A556U8M3</accession>
<name>A0A556U8M3_BAGYA</name>
<evidence type="ECO:0000256" key="4">
    <source>
        <dbReference type="ARBA" id="ARBA00039854"/>
    </source>
</evidence>
<evidence type="ECO:0000256" key="5">
    <source>
        <dbReference type="ARBA" id="ARBA00045851"/>
    </source>
</evidence>
<dbReference type="PANTHER" id="PTHR46511:SF1">
    <property type="entry name" value="MORN REPEAT-CONTAINING PROTEIN 3"/>
    <property type="match status" value="1"/>
</dbReference>
<dbReference type="OrthoDB" id="270720at2759"/>
<evidence type="ECO:0000313" key="7">
    <source>
        <dbReference type="Proteomes" id="UP000319801"/>
    </source>
</evidence>
<evidence type="ECO:0000256" key="1">
    <source>
        <dbReference type="ARBA" id="ARBA00004218"/>
    </source>
</evidence>
<dbReference type="InterPro" id="IPR052472">
    <property type="entry name" value="MORN3"/>
</dbReference>
<keyword evidence="3" id="KW-0968">Cytoplasmic vesicle</keyword>
<dbReference type="GO" id="GO:0001669">
    <property type="term" value="C:acrosomal vesicle"/>
    <property type="evidence" value="ECO:0007669"/>
    <property type="project" value="UniProtKB-SubCell"/>
</dbReference>
<dbReference type="SMART" id="SM00698">
    <property type="entry name" value="MORN"/>
    <property type="match status" value="6"/>
</dbReference>
<dbReference type="EMBL" id="VCAZ01000063">
    <property type="protein sequence ID" value="TSO05419.1"/>
    <property type="molecule type" value="Genomic_DNA"/>
</dbReference>
<sequence length="243" mass="28257">MALIGKLRMTESRCKKMEELTHRNGLCHTVRRLNGDLYTGEWKDHLRHGTGTQVWRRARLMYEGEWNQDARHGFGILYKLQPSTKQYVKVYSGFWVNGEKEGVGTYFYSSTARYEGDWLKNKRNGWGKMIYEDGGVYEGQWLRDKPHGQGALILKNGDRYEGSMKHGKKHGSGRVIYKDCSRVYEGVWDDDTPKYGTVCEHYSKNTHTSKLNPFPSLALQNVQAVLLEGFERFCSWKNRTNEP</sequence>
<dbReference type="Gene3D" id="2.20.110.10">
    <property type="entry name" value="Histone H3 K4-specific methyltransferase SET7/9 N-terminal domain"/>
    <property type="match status" value="3"/>
</dbReference>
<keyword evidence="2" id="KW-0677">Repeat</keyword>
<evidence type="ECO:0000313" key="6">
    <source>
        <dbReference type="EMBL" id="TSO05419.1"/>
    </source>
</evidence>
<dbReference type="SUPFAM" id="SSF82185">
    <property type="entry name" value="Histone H3 K4-specific methyltransferase SET7/9 N-terminal domain"/>
    <property type="match status" value="2"/>
</dbReference>
<organism evidence="6 7">
    <name type="scientific">Bagarius yarrelli</name>
    <name type="common">Goonch</name>
    <name type="synonym">Bagrus yarrelli</name>
    <dbReference type="NCBI Taxonomy" id="175774"/>
    <lineage>
        <taxon>Eukaryota</taxon>
        <taxon>Metazoa</taxon>
        <taxon>Chordata</taxon>
        <taxon>Craniata</taxon>
        <taxon>Vertebrata</taxon>
        <taxon>Euteleostomi</taxon>
        <taxon>Actinopterygii</taxon>
        <taxon>Neopterygii</taxon>
        <taxon>Teleostei</taxon>
        <taxon>Ostariophysi</taxon>
        <taxon>Siluriformes</taxon>
        <taxon>Sisoridae</taxon>
        <taxon>Sisorinae</taxon>
        <taxon>Bagarius</taxon>
    </lineage>
</organism>
<evidence type="ECO:0000256" key="3">
    <source>
        <dbReference type="ARBA" id="ARBA00023329"/>
    </source>
</evidence>
<dbReference type="AlphaFoldDB" id="A0A556U8M3"/>